<feature type="transmembrane region" description="Helical" evidence="8">
    <location>
        <begin position="252"/>
        <end position="270"/>
    </location>
</feature>
<reference evidence="11" key="1">
    <citation type="journal article" date="2019" name="Int. J. Syst. Evol. Microbiol.">
        <title>The Global Catalogue of Microorganisms (GCM) 10K type strain sequencing project: providing services to taxonomists for standard genome sequencing and annotation.</title>
        <authorList>
            <consortium name="The Broad Institute Genomics Platform"/>
            <consortium name="The Broad Institute Genome Sequencing Center for Infectious Disease"/>
            <person name="Wu L."/>
            <person name="Ma J."/>
        </authorList>
    </citation>
    <scope>NUCLEOTIDE SEQUENCE [LARGE SCALE GENOMIC DNA]</scope>
    <source>
        <strain evidence="11">JCM 17810</strain>
    </source>
</reference>
<keyword evidence="11" id="KW-1185">Reference proteome</keyword>
<evidence type="ECO:0000256" key="1">
    <source>
        <dbReference type="ARBA" id="ARBA00004651"/>
    </source>
</evidence>
<proteinExistence type="predicted"/>
<evidence type="ECO:0000256" key="8">
    <source>
        <dbReference type="SAM" id="Phobius"/>
    </source>
</evidence>
<comment type="subcellular location">
    <subcellularLocation>
        <location evidence="1">Cell membrane</location>
        <topology evidence="1">Multi-pass membrane protein</topology>
    </subcellularLocation>
</comment>
<evidence type="ECO:0000256" key="3">
    <source>
        <dbReference type="ARBA" id="ARBA00022475"/>
    </source>
</evidence>
<dbReference type="InterPro" id="IPR020846">
    <property type="entry name" value="MFS_dom"/>
</dbReference>
<keyword evidence="6 8" id="KW-0472">Membrane</keyword>
<feature type="transmembrane region" description="Helical" evidence="8">
    <location>
        <begin position="223"/>
        <end position="240"/>
    </location>
</feature>
<organism evidence="10 11">
    <name type="scientific">Georgenia halophila</name>
    <dbReference type="NCBI Taxonomy" id="620889"/>
    <lineage>
        <taxon>Bacteria</taxon>
        <taxon>Bacillati</taxon>
        <taxon>Actinomycetota</taxon>
        <taxon>Actinomycetes</taxon>
        <taxon>Micrococcales</taxon>
        <taxon>Bogoriellaceae</taxon>
        <taxon>Georgenia</taxon>
    </lineage>
</organism>
<name>A0ABP8LDU1_9MICO</name>
<evidence type="ECO:0000256" key="2">
    <source>
        <dbReference type="ARBA" id="ARBA00022448"/>
    </source>
</evidence>
<dbReference type="PANTHER" id="PTHR42718:SF46">
    <property type="entry name" value="BLR6921 PROTEIN"/>
    <property type="match status" value="1"/>
</dbReference>
<dbReference type="RefSeq" id="WP_345216756.1">
    <property type="nucleotide sequence ID" value="NZ_BAABGN010000011.1"/>
</dbReference>
<dbReference type="PANTHER" id="PTHR42718">
    <property type="entry name" value="MAJOR FACILITATOR SUPERFAMILY MULTIDRUG TRANSPORTER MFSC"/>
    <property type="match status" value="1"/>
</dbReference>
<feature type="transmembrane region" description="Helical" evidence="8">
    <location>
        <begin position="326"/>
        <end position="347"/>
    </location>
</feature>
<sequence>MSHADPPVSAGTVPTSPSPGGERPGIAPGVRRPRLVLALLCIAQFMVFLDVSIVNVALPSIQQGLGIREEHLPYMVTLYGTTLGGFLLLGSRLADTFGRRRLLQAGLILFGLASMAGGLAQDQLVLFAARGAQGLGSALIAPAALSILTTTFVGGAERSKALGVWGALTGIASVAGVVLGGVLSDGPGWRWIFFINVPIAVLAIATGRRVLPESWGPRHPFDVPGAVLLTTGLLALIYGLDEAITHGWRSGLVLGSLVTATVLLAAFTAVERRAQAPLVPFDVFRSKTVRYANVATLFLLGTVVTLFFFTSLLLQQVLGYSPMDTGLAYVPLAVLVAVGAGIASNLVSRGPMKVILSVGLLLVAVGLAALAQVPTDAPYLTWILPAFVTIGLGMGLSFVPLQIAAQAGVPQRRAGLAAGLINTSQEVGGALGVAVAASFAFRQVSRLTADTQGDPRLIAAARTTVFQDGFTAGLVFVGAALLVVAIFLPRIPKSDGSVA</sequence>
<evidence type="ECO:0000256" key="6">
    <source>
        <dbReference type="ARBA" id="ARBA00023136"/>
    </source>
</evidence>
<accession>A0ABP8LDU1</accession>
<protein>
    <submittedName>
        <fullName evidence="10">MFS transporter</fullName>
    </submittedName>
</protein>
<evidence type="ECO:0000313" key="10">
    <source>
        <dbReference type="EMBL" id="GAA4427150.1"/>
    </source>
</evidence>
<dbReference type="Proteomes" id="UP001500622">
    <property type="component" value="Unassembled WGS sequence"/>
</dbReference>
<feature type="transmembrane region" description="Helical" evidence="8">
    <location>
        <begin position="132"/>
        <end position="155"/>
    </location>
</feature>
<feature type="transmembrane region" description="Helical" evidence="8">
    <location>
        <begin position="354"/>
        <end position="373"/>
    </location>
</feature>
<feature type="transmembrane region" description="Helical" evidence="8">
    <location>
        <begin position="35"/>
        <end position="59"/>
    </location>
</feature>
<keyword evidence="3" id="KW-1003">Cell membrane</keyword>
<dbReference type="PRINTS" id="PR01036">
    <property type="entry name" value="TCRTETB"/>
</dbReference>
<dbReference type="Pfam" id="PF07690">
    <property type="entry name" value="MFS_1"/>
    <property type="match status" value="1"/>
</dbReference>
<dbReference type="SUPFAM" id="SSF103473">
    <property type="entry name" value="MFS general substrate transporter"/>
    <property type="match status" value="1"/>
</dbReference>
<gene>
    <name evidence="10" type="ORF">GCM10023169_26760</name>
</gene>
<feature type="domain" description="Major facilitator superfamily (MFS) profile" evidence="9">
    <location>
        <begin position="36"/>
        <end position="495"/>
    </location>
</feature>
<evidence type="ECO:0000256" key="5">
    <source>
        <dbReference type="ARBA" id="ARBA00022989"/>
    </source>
</evidence>
<evidence type="ECO:0000259" key="9">
    <source>
        <dbReference type="PROSITE" id="PS50850"/>
    </source>
</evidence>
<evidence type="ECO:0000256" key="7">
    <source>
        <dbReference type="SAM" id="MobiDB-lite"/>
    </source>
</evidence>
<dbReference type="Gene3D" id="1.20.1250.20">
    <property type="entry name" value="MFS general substrate transporter like domains"/>
    <property type="match status" value="1"/>
</dbReference>
<dbReference type="InterPro" id="IPR011701">
    <property type="entry name" value="MFS"/>
</dbReference>
<dbReference type="NCBIfam" id="TIGR00711">
    <property type="entry name" value="efflux_EmrB"/>
    <property type="match status" value="1"/>
</dbReference>
<feature type="transmembrane region" description="Helical" evidence="8">
    <location>
        <begin position="291"/>
        <end position="314"/>
    </location>
</feature>
<feature type="transmembrane region" description="Helical" evidence="8">
    <location>
        <begin position="162"/>
        <end position="183"/>
    </location>
</feature>
<dbReference type="InterPro" id="IPR004638">
    <property type="entry name" value="EmrB-like"/>
</dbReference>
<keyword evidence="5 8" id="KW-1133">Transmembrane helix</keyword>
<dbReference type="Gene3D" id="1.20.1720.10">
    <property type="entry name" value="Multidrug resistance protein D"/>
    <property type="match status" value="1"/>
</dbReference>
<dbReference type="InterPro" id="IPR036259">
    <property type="entry name" value="MFS_trans_sf"/>
</dbReference>
<feature type="transmembrane region" description="Helical" evidence="8">
    <location>
        <begin position="470"/>
        <end position="488"/>
    </location>
</feature>
<keyword evidence="4 8" id="KW-0812">Transmembrane</keyword>
<dbReference type="CDD" id="cd17321">
    <property type="entry name" value="MFS_MMR_MDR_like"/>
    <property type="match status" value="1"/>
</dbReference>
<dbReference type="EMBL" id="BAABGN010000011">
    <property type="protein sequence ID" value="GAA4427150.1"/>
    <property type="molecule type" value="Genomic_DNA"/>
</dbReference>
<feature type="transmembrane region" description="Helical" evidence="8">
    <location>
        <begin position="71"/>
        <end position="90"/>
    </location>
</feature>
<comment type="caution">
    <text evidence="10">The sequence shown here is derived from an EMBL/GenBank/DDBJ whole genome shotgun (WGS) entry which is preliminary data.</text>
</comment>
<feature type="transmembrane region" description="Helical" evidence="8">
    <location>
        <begin position="189"/>
        <end position="211"/>
    </location>
</feature>
<feature type="transmembrane region" description="Helical" evidence="8">
    <location>
        <begin position="102"/>
        <end position="120"/>
    </location>
</feature>
<feature type="transmembrane region" description="Helical" evidence="8">
    <location>
        <begin position="379"/>
        <end position="404"/>
    </location>
</feature>
<evidence type="ECO:0000256" key="4">
    <source>
        <dbReference type="ARBA" id="ARBA00022692"/>
    </source>
</evidence>
<keyword evidence="2" id="KW-0813">Transport</keyword>
<dbReference type="PROSITE" id="PS50850">
    <property type="entry name" value="MFS"/>
    <property type="match status" value="1"/>
</dbReference>
<feature type="region of interest" description="Disordered" evidence="7">
    <location>
        <begin position="1"/>
        <end position="27"/>
    </location>
</feature>
<evidence type="ECO:0000313" key="11">
    <source>
        <dbReference type="Proteomes" id="UP001500622"/>
    </source>
</evidence>